<dbReference type="RefSeq" id="WP_008161925.1">
    <property type="nucleotide sequence ID" value="NZ_AOHX01000037.1"/>
</dbReference>
<comment type="caution">
    <text evidence="2">The sequence shown here is derived from an EMBL/GenBank/DDBJ whole genome shotgun (WGS) entry which is preliminary data.</text>
</comment>
<reference evidence="2 3" key="1">
    <citation type="journal article" date="2014" name="PLoS Genet.">
        <title>Phylogenetically driven sequencing of extremely halophilic archaea reveals strategies for static and dynamic osmo-response.</title>
        <authorList>
            <person name="Becker E.A."/>
            <person name="Seitzer P.M."/>
            <person name="Tritt A."/>
            <person name="Larsen D."/>
            <person name="Krusor M."/>
            <person name="Yao A.I."/>
            <person name="Wu D."/>
            <person name="Madern D."/>
            <person name="Eisen J.A."/>
            <person name="Darling A.E."/>
            <person name="Facciotti M.T."/>
        </authorList>
    </citation>
    <scope>NUCLEOTIDE SEQUENCE [LARGE SCALE GENOMIC DNA]</scope>
    <source>
        <strain evidence="2 3">JCM 14089</strain>
    </source>
</reference>
<keyword evidence="3" id="KW-1185">Reference proteome</keyword>
<keyword evidence="1" id="KW-0812">Transmembrane</keyword>
<proteinExistence type="predicted"/>
<dbReference type="AlphaFoldDB" id="L9W692"/>
<keyword evidence="1" id="KW-0472">Membrane</keyword>
<dbReference type="STRING" id="1230460.C495_08555"/>
<organism evidence="2 3">
    <name type="scientific">Natronorubrum sulfidifaciens JCM 14089</name>
    <dbReference type="NCBI Taxonomy" id="1230460"/>
    <lineage>
        <taxon>Archaea</taxon>
        <taxon>Methanobacteriati</taxon>
        <taxon>Methanobacteriota</taxon>
        <taxon>Stenosarchaea group</taxon>
        <taxon>Halobacteria</taxon>
        <taxon>Halobacteriales</taxon>
        <taxon>Natrialbaceae</taxon>
        <taxon>Natronorubrum</taxon>
    </lineage>
</organism>
<evidence type="ECO:0000256" key="1">
    <source>
        <dbReference type="SAM" id="Phobius"/>
    </source>
</evidence>
<keyword evidence="1" id="KW-1133">Transmembrane helix</keyword>
<sequence>MKGPGILWMLQTAAGMSMAGPMFVVGIEFLRTGRPIAGVGFLALGAVALYFPTYLINRIGGPRAWLRRRLGRDESTANGDTEATGEVDDTSGQATLLDRFRR</sequence>
<dbReference type="EMBL" id="AOHX01000037">
    <property type="protein sequence ID" value="ELY44980.1"/>
    <property type="molecule type" value="Genomic_DNA"/>
</dbReference>
<gene>
    <name evidence="2" type="ORF">C495_08555</name>
</gene>
<protein>
    <submittedName>
        <fullName evidence="2">Uncharacterized protein</fullName>
    </submittedName>
</protein>
<dbReference type="eggNOG" id="arCOG08183">
    <property type="taxonomic scope" value="Archaea"/>
</dbReference>
<dbReference type="Proteomes" id="UP000011661">
    <property type="component" value="Unassembled WGS sequence"/>
</dbReference>
<dbReference type="PATRIC" id="fig|1230460.4.peg.1729"/>
<accession>L9W692</accession>
<feature type="transmembrane region" description="Helical" evidence="1">
    <location>
        <begin position="7"/>
        <end position="30"/>
    </location>
</feature>
<feature type="transmembrane region" description="Helical" evidence="1">
    <location>
        <begin position="36"/>
        <end position="57"/>
    </location>
</feature>
<name>L9W692_9EURY</name>
<evidence type="ECO:0000313" key="2">
    <source>
        <dbReference type="EMBL" id="ELY44980.1"/>
    </source>
</evidence>
<dbReference type="OrthoDB" id="157531at2157"/>
<evidence type="ECO:0000313" key="3">
    <source>
        <dbReference type="Proteomes" id="UP000011661"/>
    </source>
</evidence>